<name>A0AAE1VNV4_9SOLA</name>
<protein>
    <submittedName>
        <fullName evidence="1">Uncharacterized protein</fullName>
    </submittedName>
</protein>
<dbReference type="PANTHER" id="PTHR35304:SF1">
    <property type="entry name" value="OS05G0120300 PROTEIN"/>
    <property type="match status" value="1"/>
</dbReference>
<reference evidence="1" key="1">
    <citation type="submission" date="2023-12" db="EMBL/GenBank/DDBJ databases">
        <title>Genome assembly of Anisodus tanguticus.</title>
        <authorList>
            <person name="Wang Y.-J."/>
        </authorList>
    </citation>
    <scope>NUCLEOTIDE SEQUENCE</scope>
    <source>
        <strain evidence="1">KB-2021</strain>
        <tissue evidence="1">Leaf</tissue>
    </source>
</reference>
<dbReference type="EMBL" id="JAVYJV010000003">
    <property type="protein sequence ID" value="KAK4375982.1"/>
    <property type="molecule type" value="Genomic_DNA"/>
</dbReference>
<dbReference type="AlphaFoldDB" id="A0AAE1VNV4"/>
<dbReference type="PANTHER" id="PTHR35304">
    <property type="entry name" value="OS05G0120300 PROTEIN-RELATED"/>
    <property type="match status" value="1"/>
</dbReference>
<comment type="caution">
    <text evidence="1">The sequence shown here is derived from an EMBL/GenBank/DDBJ whole genome shotgun (WGS) entry which is preliminary data.</text>
</comment>
<evidence type="ECO:0000313" key="1">
    <source>
        <dbReference type="EMBL" id="KAK4375982.1"/>
    </source>
</evidence>
<dbReference type="Proteomes" id="UP001291623">
    <property type="component" value="Unassembled WGS sequence"/>
</dbReference>
<organism evidence="1 2">
    <name type="scientific">Anisodus tanguticus</name>
    <dbReference type="NCBI Taxonomy" id="243964"/>
    <lineage>
        <taxon>Eukaryota</taxon>
        <taxon>Viridiplantae</taxon>
        <taxon>Streptophyta</taxon>
        <taxon>Embryophyta</taxon>
        <taxon>Tracheophyta</taxon>
        <taxon>Spermatophyta</taxon>
        <taxon>Magnoliopsida</taxon>
        <taxon>eudicotyledons</taxon>
        <taxon>Gunneridae</taxon>
        <taxon>Pentapetalae</taxon>
        <taxon>asterids</taxon>
        <taxon>lamiids</taxon>
        <taxon>Solanales</taxon>
        <taxon>Solanaceae</taxon>
        <taxon>Solanoideae</taxon>
        <taxon>Hyoscyameae</taxon>
        <taxon>Anisodus</taxon>
    </lineage>
</organism>
<evidence type="ECO:0000313" key="2">
    <source>
        <dbReference type="Proteomes" id="UP001291623"/>
    </source>
</evidence>
<accession>A0AAE1VNV4</accession>
<keyword evidence="2" id="KW-1185">Reference proteome</keyword>
<sequence length="190" mass="21792">MASVCISTCVNDIATRAIPVRATYINLYKWPESDAEFIKSVSSRMNHNTSTHNHPKVVDSISCRQLYLRSYTFSREEERVNEKTSMKCYGKKKKDRNNNIAGSNINYSSGGRRRKCKGIRRAKEISCAAFASIFRRLLSCTIKVDVRGEWKKYNCLLCLYVGDSTELAMISILLPVNCYSLCTHVYRMMK</sequence>
<proteinExistence type="predicted"/>
<gene>
    <name evidence="1" type="ORF">RND71_006659</name>
</gene>